<dbReference type="GO" id="GO:0005789">
    <property type="term" value="C:endoplasmic reticulum membrane"/>
    <property type="evidence" value="ECO:0007669"/>
    <property type="project" value="UniProtKB-SubCell"/>
</dbReference>
<keyword evidence="4" id="KW-0256">Endoplasmic reticulum</keyword>
<organism evidence="11 12">
    <name type="scientific">Heterodera trifolii</name>
    <dbReference type="NCBI Taxonomy" id="157864"/>
    <lineage>
        <taxon>Eukaryota</taxon>
        <taxon>Metazoa</taxon>
        <taxon>Ecdysozoa</taxon>
        <taxon>Nematoda</taxon>
        <taxon>Chromadorea</taxon>
        <taxon>Rhabditida</taxon>
        <taxon>Tylenchina</taxon>
        <taxon>Tylenchomorpha</taxon>
        <taxon>Tylenchoidea</taxon>
        <taxon>Heteroderidae</taxon>
        <taxon>Heteroderinae</taxon>
        <taxon>Heterodera</taxon>
    </lineage>
</organism>
<reference evidence="11 12" key="1">
    <citation type="submission" date="2024-10" db="EMBL/GenBank/DDBJ databases">
        <authorList>
            <person name="Kim D."/>
        </authorList>
    </citation>
    <scope>NUCLEOTIDE SEQUENCE [LARGE SCALE GENOMIC DNA]</scope>
    <source>
        <strain evidence="11">BH-2024</strain>
    </source>
</reference>
<evidence type="ECO:0000256" key="2">
    <source>
        <dbReference type="ARBA" id="ARBA00004477"/>
    </source>
</evidence>
<feature type="domain" description="Alkylglycerol monooxygenase C-terminal" evidence="10">
    <location>
        <begin position="23"/>
        <end position="104"/>
    </location>
</feature>
<comment type="subcellular location">
    <subcellularLocation>
        <location evidence="2">Endoplasmic reticulum membrane</location>
        <topology evidence="2">Multi-pass membrane protein</topology>
    </subcellularLocation>
</comment>
<proteinExistence type="predicted"/>
<keyword evidence="7" id="KW-0408">Iron</keyword>
<evidence type="ECO:0000256" key="3">
    <source>
        <dbReference type="ARBA" id="ARBA00022692"/>
    </source>
</evidence>
<feature type="transmembrane region" description="Helical" evidence="9">
    <location>
        <begin position="106"/>
        <end position="131"/>
    </location>
</feature>
<dbReference type="PANTHER" id="PTHR21624">
    <property type="entry name" value="STEROL DESATURASE-RELATED PROTEIN"/>
    <property type="match status" value="1"/>
</dbReference>
<gene>
    <name evidence="11" type="ORF">niasHT_010376</name>
</gene>
<evidence type="ECO:0000313" key="12">
    <source>
        <dbReference type="Proteomes" id="UP001620626"/>
    </source>
</evidence>
<evidence type="ECO:0000259" key="10">
    <source>
        <dbReference type="Pfam" id="PF24858"/>
    </source>
</evidence>
<evidence type="ECO:0000256" key="6">
    <source>
        <dbReference type="ARBA" id="ARBA00023002"/>
    </source>
</evidence>
<evidence type="ECO:0000256" key="5">
    <source>
        <dbReference type="ARBA" id="ARBA00022989"/>
    </source>
</evidence>
<name>A0ABD2MBF2_9BILA</name>
<dbReference type="Proteomes" id="UP001620626">
    <property type="component" value="Unassembled WGS sequence"/>
</dbReference>
<keyword evidence="8 9" id="KW-0472">Membrane</keyword>
<keyword evidence="12" id="KW-1185">Reference proteome</keyword>
<dbReference type="GO" id="GO:0016491">
    <property type="term" value="F:oxidoreductase activity"/>
    <property type="evidence" value="ECO:0007669"/>
    <property type="project" value="UniProtKB-KW"/>
</dbReference>
<accession>A0ABD2MBF2</accession>
<evidence type="ECO:0000256" key="8">
    <source>
        <dbReference type="ARBA" id="ARBA00023136"/>
    </source>
</evidence>
<dbReference type="PANTHER" id="PTHR21624:SF4">
    <property type="entry name" value="ALKYLGLYCEROL MONOOXYGENASE"/>
    <property type="match status" value="1"/>
</dbReference>
<keyword evidence="3 9" id="KW-0812">Transmembrane</keyword>
<keyword evidence="6" id="KW-0560">Oxidoreductase</keyword>
<evidence type="ECO:0000256" key="4">
    <source>
        <dbReference type="ARBA" id="ARBA00022824"/>
    </source>
</evidence>
<comment type="cofactor">
    <cofactor evidence="1">
        <name>Fe cation</name>
        <dbReference type="ChEBI" id="CHEBI:24875"/>
    </cofactor>
</comment>
<evidence type="ECO:0000256" key="7">
    <source>
        <dbReference type="ARBA" id="ARBA00023004"/>
    </source>
</evidence>
<dbReference type="InterPro" id="IPR056853">
    <property type="entry name" value="AGMP_C"/>
</dbReference>
<dbReference type="InterPro" id="IPR051689">
    <property type="entry name" value="Sterol_desaturase/TMEM195"/>
</dbReference>
<evidence type="ECO:0000256" key="1">
    <source>
        <dbReference type="ARBA" id="ARBA00001962"/>
    </source>
</evidence>
<feature type="transmembrane region" description="Helical" evidence="9">
    <location>
        <begin position="143"/>
        <end position="164"/>
    </location>
</feature>
<sequence>MFYNCTQIELPVQRYDPPISPCLKAYCLGHLLIILCMFMHFEQDRSKLGYLNFTMKLAFFICSMQAFGAFFDKKPYAPYLETIRCLGLIAYYATPTIKDIFRPSRIFITVPFIASAIGWAVFVLLKTVVCLRSLKFKFCRVEFLCSGYAFVVAFGWCCCAEYAFQLLVNWTDFWTCVNFRADHTNVPLVTLVSLFVCDDDHLISSRRSRTEVPVVPSNDELSRDQIEPMLMPINR</sequence>
<evidence type="ECO:0000313" key="11">
    <source>
        <dbReference type="EMBL" id="KAL3124836.1"/>
    </source>
</evidence>
<comment type="caution">
    <text evidence="11">The sequence shown here is derived from an EMBL/GenBank/DDBJ whole genome shotgun (WGS) entry which is preliminary data.</text>
</comment>
<dbReference type="Pfam" id="PF24858">
    <property type="entry name" value="AGMP_C"/>
    <property type="match status" value="1"/>
</dbReference>
<keyword evidence="5 9" id="KW-1133">Transmembrane helix</keyword>
<feature type="transmembrane region" description="Helical" evidence="9">
    <location>
        <begin position="53"/>
        <end position="71"/>
    </location>
</feature>
<evidence type="ECO:0000256" key="9">
    <source>
        <dbReference type="SAM" id="Phobius"/>
    </source>
</evidence>
<dbReference type="AlphaFoldDB" id="A0ABD2MBF2"/>
<protein>
    <recommendedName>
        <fullName evidence="10">Alkylglycerol monooxygenase C-terminal domain-containing protein</fullName>
    </recommendedName>
</protein>
<dbReference type="EMBL" id="JBICBT010000060">
    <property type="protein sequence ID" value="KAL3124836.1"/>
    <property type="molecule type" value="Genomic_DNA"/>
</dbReference>